<dbReference type="PANTHER" id="PTHR30472">
    <property type="entry name" value="FERRIC ENTEROBACTIN TRANSPORT SYSTEM PERMEASE PROTEIN"/>
    <property type="match status" value="1"/>
</dbReference>
<dbReference type="AlphaFoldDB" id="A0A174PET5"/>
<dbReference type="InterPro" id="IPR000522">
    <property type="entry name" value="ABC_transptr_permease_BtuC"/>
</dbReference>
<name>A0A174PET5_BACUN</name>
<evidence type="ECO:0000256" key="1">
    <source>
        <dbReference type="ARBA" id="ARBA00004651"/>
    </source>
</evidence>
<dbReference type="Pfam" id="PF01032">
    <property type="entry name" value="FecCD"/>
    <property type="match status" value="1"/>
</dbReference>
<dbReference type="SUPFAM" id="SSF81345">
    <property type="entry name" value="ABC transporter involved in vitamin B12 uptake, BtuC"/>
    <property type="match status" value="1"/>
</dbReference>
<dbReference type="CDD" id="cd06550">
    <property type="entry name" value="TM_ABC_iron-siderophores_like"/>
    <property type="match status" value="1"/>
</dbReference>
<accession>A0A174PET5</accession>
<protein>
    <submittedName>
        <fullName evidence="9">Transport system permease</fullName>
    </submittedName>
</protein>
<dbReference type="EMBL" id="CYZF01000016">
    <property type="protein sequence ID" value="CUP56429.1"/>
    <property type="molecule type" value="Genomic_DNA"/>
</dbReference>
<feature type="transmembrane region" description="Helical" evidence="8">
    <location>
        <begin position="180"/>
        <end position="204"/>
    </location>
</feature>
<comment type="subcellular location">
    <subcellularLocation>
        <location evidence="1">Cell membrane</location>
        <topology evidence="1">Multi-pass membrane protein</topology>
    </subcellularLocation>
</comment>
<evidence type="ECO:0000313" key="9">
    <source>
        <dbReference type="EMBL" id="CUP56429.1"/>
    </source>
</evidence>
<evidence type="ECO:0000256" key="4">
    <source>
        <dbReference type="ARBA" id="ARBA00022475"/>
    </source>
</evidence>
<keyword evidence="3" id="KW-0813">Transport</keyword>
<comment type="similarity">
    <text evidence="2">Belongs to the binding-protein-dependent transport system permease family. FecCD subfamily.</text>
</comment>
<evidence type="ECO:0000256" key="8">
    <source>
        <dbReference type="SAM" id="Phobius"/>
    </source>
</evidence>
<dbReference type="Gene3D" id="1.10.3470.10">
    <property type="entry name" value="ABC transporter involved in vitamin B12 uptake, BtuC"/>
    <property type="match status" value="1"/>
</dbReference>
<dbReference type="Proteomes" id="UP000095419">
    <property type="component" value="Unassembled WGS sequence"/>
</dbReference>
<evidence type="ECO:0000256" key="7">
    <source>
        <dbReference type="ARBA" id="ARBA00023136"/>
    </source>
</evidence>
<feature type="transmembrane region" description="Helical" evidence="8">
    <location>
        <begin position="224"/>
        <end position="246"/>
    </location>
</feature>
<feature type="transmembrane region" description="Helical" evidence="8">
    <location>
        <begin position="342"/>
        <end position="361"/>
    </location>
</feature>
<feature type="transmembrane region" description="Helical" evidence="8">
    <location>
        <begin position="35"/>
        <end position="58"/>
    </location>
</feature>
<feature type="transmembrane region" description="Helical" evidence="8">
    <location>
        <begin position="118"/>
        <end position="138"/>
    </location>
</feature>
<evidence type="ECO:0000313" key="10">
    <source>
        <dbReference type="Proteomes" id="UP000095419"/>
    </source>
</evidence>
<dbReference type="GO" id="GO:0022857">
    <property type="term" value="F:transmembrane transporter activity"/>
    <property type="evidence" value="ECO:0007669"/>
    <property type="project" value="InterPro"/>
</dbReference>
<feature type="transmembrane region" description="Helical" evidence="8">
    <location>
        <begin position="150"/>
        <end position="173"/>
    </location>
</feature>
<sequence>MNTQRYGTFVKVIENSVPPCLCVLNNVTMSKGWKYGIGLGVVILLLFAGNLLVGSVSIPPADVFRILLGGEGEKASWSFILWESRLPQALTALLCGGALAVCGLMLQTAFKNPLAGPSILGINAGASLGVAFVMLLFGGSITAGVFSLSGFFSVLLGAFIGAMLIMALILFFSTLIKSNVMLLITGIMIGYIASSAIALLNFFATAEGVQSYMIWGLGNFGGVSLQQMPAFALVTIVGLFGSLLLIKPLNALLLGERYAENLGVNIRRVRNWLLIITGLLTAVTTAFCGPVAFIGLAVPHVARMILGTANHNSLLPVTILSGGAVALLCNLICVLPGEAGIIPLNAVTPIIGAPVIIYVILSQRKPQQFN</sequence>
<dbReference type="PANTHER" id="PTHR30472:SF41">
    <property type="entry name" value="TRANSPORT SYSTEM PERMEASE PROTEIN"/>
    <property type="match status" value="1"/>
</dbReference>
<evidence type="ECO:0000256" key="3">
    <source>
        <dbReference type="ARBA" id="ARBA00022448"/>
    </source>
</evidence>
<feature type="transmembrane region" description="Helical" evidence="8">
    <location>
        <begin position="314"/>
        <end position="335"/>
    </location>
</feature>
<dbReference type="GO" id="GO:0005886">
    <property type="term" value="C:plasma membrane"/>
    <property type="evidence" value="ECO:0007669"/>
    <property type="project" value="UniProtKB-SubCell"/>
</dbReference>
<reference evidence="9 10" key="1">
    <citation type="submission" date="2015-09" db="EMBL/GenBank/DDBJ databases">
        <authorList>
            <consortium name="Pathogen Informatics"/>
        </authorList>
    </citation>
    <scope>NUCLEOTIDE SEQUENCE [LARGE SCALE GENOMIC DNA]</scope>
    <source>
        <strain evidence="9 10">2789STDY5608791</strain>
    </source>
</reference>
<feature type="transmembrane region" description="Helical" evidence="8">
    <location>
        <begin position="86"/>
        <end position="106"/>
    </location>
</feature>
<dbReference type="InterPro" id="IPR037294">
    <property type="entry name" value="ABC_BtuC-like"/>
</dbReference>
<keyword evidence="7 8" id="KW-0472">Membrane</keyword>
<keyword evidence="5 8" id="KW-0812">Transmembrane</keyword>
<keyword evidence="6 8" id="KW-1133">Transmembrane helix</keyword>
<organism evidence="9 10">
    <name type="scientific">Bacteroides uniformis</name>
    <dbReference type="NCBI Taxonomy" id="820"/>
    <lineage>
        <taxon>Bacteria</taxon>
        <taxon>Pseudomonadati</taxon>
        <taxon>Bacteroidota</taxon>
        <taxon>Bacteroidia</taxon>
        <taxon>Bacteroidales</taxon>
        <taxon>Bacteroidaceae</taxon>
        <taxon>Bacteroides</taxon>
    </lineage>
</organism>
<evidence type="ECO:0000256" key="2">
    <source>
        <dbReference type="ARBA" id="ARBA00007935"/>
    </source>
</evidence>
<keyword evidence="4" id="KW-1003">Cell membrane</keyword>
<proteinExistence type="inferred from homology"/>
<gene>
    <name evidence="9" type="primary">btuC</name>
    <name evidence="9" type="ORF">ERS417307_03949</name>
</gene>
<evidence type="ECO:0000256" key="6">
    <source>
        <dbReference type="ARBA" id="ARBA00022989"/>
    </source>
</evidence>
<feature type="transmembrane region" description="Helical" evidence="8">
    <location>
        <begin position="272"/>
        <end position="294"/>
    </location>
</feature>
<evidence type="ECO:0000256" key="5">
    <source>
        <dbReference type="ARBA" id="ARBA00022692"/>
    </source>
</evidence>
<dbReference type="GO" id="GO:0033214">
    <property type="term" value="P:siderophore-iron import into cell"/>
    <property type="evidence" value="ECO:0007669"/>
    <property type="project" value="TreeGrafter"/>
</dbReference>